<dbReference type="PROSITE" id="PS00397">
    <property type="entry name" value="RECOMBINASES_1"/>
    <property type="match status" value="1"/>
</dbReference>
<dbReference type="InterPro" id="IPR006118">
    <property type="entry name" value="Recombinase_CS"/>
</dbReference>
<sequence>MGNETVAGVSAILGYARVSTAVQDLDAQLVALASAGVDAECVFTDKLSGSAKTHRPGLAAMLEYARAGDTVVVTAIDRLGRSVTEVTRTISELGERRILLRALREGVDTATPTGRAVAAIMATLAELELELGRERRASSRQSRRTRQLPPTKPHKLSRARQEQLRRLAATGEPVRELATAFGIGRATAYRYLAGSEVDT</sequence>
<feature type="domain" description="Resolvase/invertase-type recombinase catalytic" evidence="7">
    <location>
        <begin position="11"/>
        <end position="147"/>
    </location>
</feature>
<reference evidence="8 9" key="1">
    <citation type="journal article" date="2019" name="Emerg. Microbes Infect.">
        <title>Comprehensive subspecies identification of 175 nontuberculous mycobacteria species based on 7547 genomic profiles.</title>
        <authorList>
            <person name="Matsumoto Y."/>
            <person name="Kinjo T."/>
            <person name="Motooka D."/>
            <person name="Nabeya D."/>
            <person name="Jung N."/>
            <person name="Uechi K."/>
            <person name="Horii T."/>
            <person name="Iida T."/>
            <person name="Fujita J."/>
            <person name="Nakamura S."/>
        </authorList>
    </citation>
    <scope>NUCLEOTIDE SEQUENCE [LARGE SCALE GENOMIC DNA]</scope>
    <source>
        <strain evidence="8 9">JCM 17324</strain>
        <plasmid evidence="8">pJCM17324</plasmid>
    </source>
</reference>
<feature type="active site" description="O-(5'-phospho-DNA)-serine intermediate" evidence="5">
    <location>
        <position position="19"/>
    </location>
</feature>
<feature type="region of interest" description="Disordered" evidence="6">
    <location>
        <begin position="133"/>
        <end position="160"/>
    </location>
</feature>
<dbReference type="EMBL" id="AP022585">
    <property type="protein sequence ID" value="BBY14390.1"/>
    <property type="molecule type" value="Genomic_DNA"/>
</dbReference>
<dbReference type="Pfam" id="PF02796">
    <property type="entry name" value="HTH_7"/>
    <property type="match status" value="1"/>
</dbReference>
<dbReference type="PANTHER" id="PTHR30461:SF2">
    <property type="entry name" value="SERINE RECOMBINASE PINE-RELATED"/>
    <property type="match status" value="1"/>
</dbReference>
<dbReference type="InterPro" id="IPR006119">
    <property type="entry name" value="Resolv_N"/>
</dbReference>
<name>A0ABN6A2W0_9MYCO</name>
<dbReference type="PROSITE" id="PS00398">
    <property type="entry name" value="RECOMBINASES_2"/>
    <property type="match status" value="1"/>
</dbReference>
<keyword evidence="3" id="KW-0238">DNA-binding</keyword>
<evidence type="ECO:0000256" key="2">
    <source>
        <dbReference type="ARBA" id="ARBA00022908"/>
    </source>
</evidence>
<dbReference type="Pfam" id="PF00239">
    <property type="entry name" value="Resolvase"/>
    <property type="match status" value="1"/>
</dbReference>
<keyword evidence="2" id="KW-0229">DNA integration</keyword>
<protein>
    <submittedName>
        <fullName evidence="8">Resolvase/invertase/recombinase</fullName>
    </submittedName>
</protein>
<organism evidence="8 9">
    <name type="scientific">Mycobacterium marseillense</name>
    <dbReference type="NCBI Taxonomy" id="701042"/>
    <lineage>
        <taxon>Bacteria</taxon>
        <taxon>Bacillati</taxon>
        <taxon>Actinomycetota</taxon>
        <taxon>Actinomycetes</taxon>
        <taxon>Mycobacteriales</taxon>
        <taxon>Mycobacteriaceae</taxon>
        <taxon>Mycobacterium</taxon>
        <taxon>Mycobacterium avium complex (MAC)</taxon>
    </lineage>
</organism>
<dbReference type="PROSITE" id="PS51736">
    <property type="entry name" value="RECOMBINASES_3"/>
    <property type="match status" value="1"/>
</dbReference>
<dbReference type="Gene3D" id="3.40.50.1390">
    <property type="entry name" value="Resolvase, N-terminal catalytic domain"/>
    <property type="match status" value="1"/>
</dbReference>
<dbReference type="InterPro" id="IPR006120">
    <property type="entry name" value="Resolvase_HTH_dom"/>
</dbReference>
<dbReference type="InterPro" id="IPR009057">
    <property type="entry name" value="Homeodomain-like_sf"/>
</dbReference>
<evidence type="ECO:0000256" key="4">
    <source>
        <dbReference type="ARBA" id="ARBA00023172"/>
    </source>
</evidence>
<feature type="compositionally biased region" description="Basic residues" evidence="6">
    <location>
        <begin position="141"/>
        <end position="158"/>
    </location>
</feature>
<dbReference type="SUPFAM" id="SSF46689">
    <property type="entry name" value="Homeodomain-like"/>
    <property type="match status" value="1"/>
</dbReference>
<dbReference type="SUPFAM" id="SSF53041">
    <property type="entry name" value="Resolvase-like"/>
    <property type="match status" value="1"/>
</dbReference>
<keyword evidence="4" id="KW-0233">DNA recombination</keyword>
<dbReference type="CDD" id="cd00569">
    <property type="entry name" value="HTH_Hin_like"/>
    <property type="match status" value="1"/>
</dbReference>
<evidence type="ECO:0000256" key="3">
    <source>
        <dbReference type="ARBA" id="ARBA00023125"/>
    </source>
</evidence>
<accession>A0ABN6A2W0</accession>
<dbReference type="SMART" id="SM00857">
    <property type="entry name" value="Resolvase"/>
    <property type="match status" value="1"/>
</dbReference>
<dbReference type="InterPro" id="IPR050639">
    <property type="entry name" value="SSR_resolvase"/>
</dbReference>
<dbReference type="Proteomes" id="UP000466831">
    <property type="component" value="Plasmid pJCM17324"/>
</dbReference>
<dbReference type="Gene3D" id="1.10.10.60">
    <property type="entry name" value="Homeodomain-like"/>
    <property type="match status" value="1"/>
</dbReference>
<keyword evidence="9" id="KW-1185">Reference proteome</keyword>
<keyword evidence="8" id="KW-0614">Plasmid</keyword>
<evidence type="ECO:0000256" key="5">
    <source>
        <dbReference type="PROSITE-ProRule" id="PRU10137"/>
    </source>
</evidence>
<evidence type="ECO:0000313" key="9">
    <source>
        <dbReference type="Proteomes" id="UP000466831"/>
    </source>
</evidence>
<evidence type="ECO:0000256" key="1">
    <source>
        <dbReference type="ARBA" id="ARBA00009913"/>
    </source>
</evidence>
<dbReference type="PANTHER" id="PTHR30461">
    <property type="entry name" value="DNA-INVERTASE FROM LAMBDOID PROPHAGE"/>
    <property type="match status" value="1"/>
</dbReference>
<evidence type="ECO:0000256" key="6">
    <source>
        <dbReference type="SAM" id="MobiDB-lite"/>
    </source>
</evidence>
<dbReference type="CDD" id="cd03768">
    <property type="entry name" value="SR_ResInv"/>
    <property type="match status" value="1"/>
</dbReference>
<comment type="similarity">
    <text evidence="1">Belongs to the site-specific recombinase resolvase family.</text>
</comment>
<dbReference type="InterPro" id="IPR036162">
    <property type="entry name" value="Resolvase-like_N_sf"/>
</dbReference>
<gene>
    <name evidence="8" type="ORF">MMARJ_51300</name>
</gene>
<evidence type="ECO:0000259" key="7">
    <source>
        <dbReference type="PROSITE" id="PS51736"/>
    </source>
</evidence>
<geneLocation type="plasmid" evidence="8 9">
    <name>pJCM17324</name>
</geneLocation>
<evidence type="ECO:0000313" key="8">
    <source>
        <dbReference type="EMBL" id="BBY14390.1"/>
    </source>
</evidence>
<proteinExistence type="inferred from homology"/>